<name>A0ABY4N8X6_9MICO</name>
<evidence type="ECO:0000313" key="1">
    <source>
        <dbReference type="EMBL" id="UQN30564.1"/>
    </source>
</evidence>
<dbReference type="RefSeq" id="WP_239203747.1">
    <property type="nucleotide sequence ID" value="NZ_CP097218.1"/>
</dbReference>
<evidence type="ECO:0008006" key="3">
    <source>
        <dbReference type="Google" id="ProtNLM"/>
    </source>
</evidence>
<keyword evidence="2" id="KW-1185">Reference proteome</keyword>
<evidence type="ECO:0000313" key="2">
    <source>
        <dbReference type="Proteomes" id="UP001055868"/>
    </source>
</evidence>
<reference evidence="1" key="1">
    <citation type="submission" date="2022-05" db="EMBL/GenBank/DDBJ databases">
        <title>Genomic analysis of Brachybacterium sp. CBA3104.</title>
        <authorList>
            <person name="Roh S.W."/>
            <person name="Kim Y.B."/>
            <person name="Kim Y."/>
        </authorList>
    </citation>
    <scope>NUCLEOTIDE SEQUENCE</scope>
    <source>
        <strain evidence="1">CBA3104</strain>
    </source>
</reference>
<protein>
    <recommendedName>
        <fullName evidence="3">DUF4304 domain-containing protein</fullName>
    </recommendedName>
</protein>
<gene>
    <name evidence="1" type="ORF">M4486_04425</name>
</gene>
<proteinExistence type="predicted"/>
<organism evidence="1 2">
    <name type="scientific">Brachybacterium kimchii</name>
    <dbReference type="NCBI Taxonomy" id="2942909"/>
    <lineage>
        <taxon>Bacteria</taxon>
        <taxon>Bacillati</taxon>
        <taxon>Actinomycetota</taxon>
        <taxon>Actinomycetes</taxon>
        <taxon>Micrococcales</taxon>
        <taxon>Dermabacteraceae</taxon>
        <taxon>Brachybacterium</taxon>
    </lineage>
</organism>
<dbReference type="Proteomes" id="UP001055868">
    <property type="component" value="Chromosome"/>
</dbReference>
<dbReference type="EMBL" id="CP097218">
    <property type="protein sequence ID" value="UQN30564.1"/>
    <property type="molecule type" value="Genomic_DNA"/>
</dbReference>
<accession>A0ABY4N8X6</accession>
<sequence>MSTYAKSTTVDPSRSRAEIESVLARYGATGFGYATEDDGETSRAAVTFIAHGRQVRFLMTMPSRSDRKFTRTPERGTPRSADAAFKAWEQACRQRWRALALVIKAKLEAVESGIVTFEAEFLAHTIVPGTGQTVSEQIEPSLALAIESGRAPAMLQIESGSTR</sequence>